<feature type="transmembrane region" description="Helical" evidence="1">
    <location>
        <begin position="154"/>
        <end position="180"/>
    </location>
</feature>
<protein>
    <recommendedName>
        <fullName evidence="4">PepSY domain-containing protein</fullName>
    </recommendedName>
</protein>
<keyword evidence="1" id="KW-0472">Membrane</keyword>
<feature type="transmembrane region" description="Helical" evidence="1">
    <location>
        <begin position="357"/>
        <end position="382"/>
    </location>
</feature>
<dbReference type="eggNOG" id="COG3182">
    <property type="taxonomic scope" value="Bacteria"/>
</dbReference>
<feature type="transmembrane region" description="Helical" evidence="1">
    <location>
        <begin position="201"/>
        <end position="221"/>
    </location>
</feature>
<sequence length="397" mass="43419">MRRILIVSHRWLSIVFGLILVVECTTGSILVYEPELLRASSPELYHSTAAPTQVGFDDAISAVERSNPNFETSYVSLKDGVYQLSTDASDSDTYFVDADTGTVNGHANVYGGVVGFLENLHDCALSCEGYAGYQAWPGKPTPIATWEPTAGLTWGGLILALTGLLAVFLAISGLIIWYPGLKRWRHGFRVRLGKGRYARDVDLHNVIGLVAVIPLLIWGLTGMNFEVPAVSKLWLATTGGQSTDDQPSTMETVAAGAPRISIGDAMAAARATFAGSTVTWARLPSSAEDYYSFYVLDGGPDLWRYSSNFHGNRLVGVDAHDARHVEVFQGRPPTVSNAVLSDWAQPALHYGFAVNPWWRIAWCVLGLTPLLLMLTGLSTWLFRVQVSRRRRAARSSR</sequence>
<comment type="caution">
    <text evidence="2">The sequence shown here is derived from an EMBL/GenBank/DDBJ whole genome shotgun (WGS) entry which is preliminary data.</text>
</comment>
<accession>H0R2G0</accession>
<organism evidence="2 3">
    <name type="scientific">Gordonia effusa NBRC 100432</name>
    <dbReference type="NCBI Taxonomy" id="1077974"/>
    <lineage>
        <taxon>Bacteria</taxon>
        <taxon>Bacillati</taxon>
        <taxon>Actinomycetota</taxon>
        <taxon>Actinomycetes</taxon>
        <taxon>Mycobacteriales</taxon>
        <taxon>Gordoniaceae</taxon>
        <taxon>Gordonia</taxon>
    </lineage>
</organism>
<evidence type="ECO:0000313" key="2">
    <source>
        <dbReference type="EMBL" id="GAB19261.1"/>
    </source>
</evidence>
<evidence type="ECO:0000313" key="3">
    <source>
        <dbReference type="Proteomes" id="UP000035034"/>
    </source>
</evidence>
<evidence type="ECO:0000256" key="1">
    <source>
        <dbReference type="SAM" id="Phobius"/>
    </source>
</evidence>
<proteinExistence type="predicted"/>
<dbReference type="STRING" id="1077974.GOEFS_077_00530"/>
<name>H0R2G0_9ACTN</name>
<dbReference type="OrthoDB" id="3829465at2"/>
<dbReference type="Pfam" id="PF03929">
    <property type="entry name" value="PepSY_TM"/>
    <property type="match status" value="1"/>
</dbReference>
<dbReference type="Proteomes" id="UP000035034">
    <property type="component" value="Unassembled WGS sequence"/>
</dbReference>
<dbReference type="AlphaFoldDB" id="H0R2G0"/>
<reference evidence="2 3" key="1">
    <citation type="submission" date="2011-12" db="EMBL/GenBank/DDBJ databases">
        <title>Whole genome shotgun sequence of Gordonia effusa NBRC 100432.</title>
        <authorList>
            <person name="Yoshida I."/>
            <person name="Takarada H."/>
            <person name="Hosoyama A."/>
            <person name="Tsuchikane K."/>
            <person name="Katsumata H."/>
            <person name="Yamazaki S."/>
            <person name="Fujita N."/>
        </authorList>
    </citation>
    <scope>NUCLEOTIDE SEQUENCE [LARGE SCALE GENOMIC DNA]</scope>
    <source>
        <strain evidence="2 3">NBRC 100432</strain>
    </source>
</reference>
<gene>
    <name evidence="2" type="ORF">GOEFS_077_00530</name>
</gene>
<dbReference type="InterPro" id="IPR005625">
    <property type="entry name" value="PepSY-ass_TM"/>
</dbReference>
<feature type="transmembrane region" description="Helical" evidence="1">
    <location>
        <begin position="12"/>
        <end position="32"/>
    </location>
</feature>
<dbReference type="PANTHER" id="PTHR34219">
    <property type="entry name" value="IRON-REGULATED INNER MEMBRANE PROTEIN-RELATED"/>
    <property type="match status" value="1"/>
</dbReference>
<keyword evidence="1" id="KW-0812">Transmembrane</keyword>
<keyword evidence="3" id="KW-1185">Reference proteome</keyword>
<dbReference type="EMBL" id="BAEH01000077">
    <property type="protein sequence ID" value="GAB19261.1"/>
    <property type="molecule type" value="Genomic_DNA"/>
</dbReference>
<evidence type="ECO:0008006" key="4">
    <source>
        <dbReference type="Google" id="ProtNLM"/>
    </source>
</evidence>
<dbReference type="PANTHER" id="PTHR34219:SF3">
    <property type="entry name" value="BLL7967 PROTEIN"/>
    <property type="match status" value="1"/>
</dbReference>
<keyword evidence="1" id="KW-1133">Transmembrane helix</keyword>